<evidence type="ECO:0000313" key="4">
    <source>
        <dbReference type="Proteomes" id="UP001314205"/>
    </source>
</evidence>
<dbReference type="PANTHER" id="PTHR46599">
    <property type="entry name" value="PIGGYBAC TRANSPOSABLE ELEMENT-DERIVED PROTEIN 4"/>
    <property type="match status" value="1"/>
</dbReference>
<protein>
    <recommendedName>
        <fullName evidence="2">PiggyBac transposable element-derived protein domain-containing protein</fullName>
    </recommendedName>
</protein>
<dbReference type="PANTHER" id="PTHR46599:SF3">
    <property type="entry name" value="PIGGYBAC TRANSPOSABLE ELEMENT-DERIVED PROTEIN 4"/>
    <property type="match status" value="1"/>
</dbReference>
<dbReference type="InterPro" id="IPR029526">
    <property type="entry name" value="PGBD"/>
</dbReference>
<keyword evidence="4" id="KW-1185">Reference proteome</keyword>
<evidence type="ECO:0000259" key="2">
    <source>
        <dbReference type="Pfam" id="PF13843"/>
    </source>
</evidence>
<name>A0AAV1LFI8_9NEOP</name>
<comment type="caution">
    <text evidence="3">The sequence shown here is derived from an EMBL/GenBank/DDBJ whole genome shotgun (WGS) entry which is preliminary data.</text>
</comment>
<dbReference type="Pfam" id="PF13843">
    <property type="entry name" value="DDE_Tnp_1_7"/>
    <property type="match status" value="2"/>
</dbReference>
<feature type="region of interest" description="Disordered" evidence="1">
    <location>
        <begin position="16"/>
        <end position="55"/>
    </location>
</feature>
<feature type="domain" description="PiggyBac transposable element-derived protein" evidence="2">
    <location>
        <begin position="343"/>
        <end position="433"/>
    </location>
</feature>
<organism evidence="3 4">
    <name type="scientific">Parnassius mnemosyne</name>
    <name type="common">clouded apollo</name>
    <dbReference type="NCBI Taxonomy" id="213953"/>
    <lineage>
        <taxon>Eukaryota</taxon>
        <taxon>Metazoa</taxon>
        <taxon>Ecdysozoa</taxon>
        <taxon>Arthropoda</taxon>
        <taxon>Hexapoda</taxon>
        <taxon>Insecta</taxon>
        <taxon>Pterygota</taxon>
        <taxon>Neoptera</taxon>
        <taxon>Endopterygota</taxon>
        <taxon>Lepidoptera</taxon>
        <taxon>Glossata</taxon>
        <taxon>Ditrysia</taxon>
        <taxon>Papilionoidea</taxon>
        <taxon>Papilionidae</taxon>
        <taxon>Parnassiinae</taxon>
        <taxon>Parnassini</taxon>
        <taxon>Parnassius</taxon>
        <taxon>Driopa</taxon>
    </lineage>
</organism>
<dbReference type="Proteomes" id="UP001314205">
    <property type="component" value="Unassembled WGS sequence"/>
</dbReference>
<feature type="domain" description="PiggyBac transposable element-derived protein" evidence="2">
    <location>
        <begin position="161"/>
        <end position="339"/>
    </location>
</feature>
<evidence type="ECO:0000256" key="1">
    <source>
        <dbReference type="SAM" id="MobiDB-lite"/>
    </source>
</evidence>
<feature type="compositionally biased region" description="Acidic residues" evidence="1">
    <location>
        <begin position="16"/>
        <end position="28"/>
    </location>
</feature>
<reference evidence="3 4" key="1">
    <citation type="submission" date="2023-11" db="EMBL/GenBank/DDBJ databases">
        <authorList>
            <person name="Hedman E."/>
            <person name="Englund M."/>
            <person name="Stromberg M."/>
            <person name="Nyberg Akerstrom W."/>
            <person name="Nylinder S."/>
            <person name="Jareborg N."/>
            <person name="Kallberg Y."/>
            <person name="Kronander E."/>
        </authorList>
    </citation>
    <scope>NUCLEOTIDE SEQUENCE [LARGE SCALE GENOMIC DNA]</scope>
</reference>
<accession>A0AAV1LFI8</accession>
<sequence>MTSRRNRERRLNDDDIAEYLDEDGDSSFDESIGSDDVYIPPQGCHRGSRSEELLASSSEEEYNEEWLEEIDVLQAEDTAVRESVNVDHVSAENREDIIRAAVEVNADIDNESSEIQNDNSERPVNANFTWGPVLENFTSRKTVSIPRVCRTSECFTENSKPIDIFLKFFPKSLLDYIAQCTNLRIEKARNEVGDRDSRARKRSYMTTTDRREIAIVLGCTLIMGYNQLPSFSDYWSTKPSLGNTVVKAAISRDRCKFLLGKLYFANPEKPTDASKTYYVEDVLNCLKKTFKKYREDSYIQSIDESMTKFKGRSSLKQYMPMKPVKRGIKMWVRADARSGNGRGTIAVRWQDTKDVLLMSNCHGTDRTEVSRKLKTGSVITVPAPEIVAFYRRAMFGVDRNDRMVGEHEFERKSKKWWRKVFYRLLKMAIVNSWVIYREKVNKKCAMKDFLVELAPEMLEFGKSNTNKWKRRQTTATSSVERGVIGNHLPLQMNCRKRCVSCTQKKKDTRTYTSCMTCNKYLCKNCFTPWHLA</sequence>
<dbReference type="AlphaFoldDB" id="A0AAV1LFI8"/>
<evidence type="ECO:0000313" key="3">
    <source>
        <dbReference type="EMBL" id="CAK1593089.1"/>
    </source>
</evidence>
<gene>
    <name evidence="3" type="ORF">PARMNEM_LOCUS12927</name>
</gene>
<dbReference type="EMBL" id="CAVLGL010000088">
    <property type="protein sequence ID" value="CAK1593089.1"/>
    <property type="molecule type" value="Genomic_DNA"/>
</dbReference>
<proteinExistence type="predicted"/>